<feature type="transmembrane region" description="Helical" evidence="1">
    <location>
        <begin position="91"/>
        <end position="116"/>
    </location>
</feature>
<keyword evidence="1" id="KW-0472">Membrane</keyword>
<dbReference type="InterPro" id="IPR020144">
    <property type="entry name" value="SpoVAB"/>
</dbReference>
<proteinExistence type="predicted"/>
<evidence type="ECO:0000256" key="1">
    <source>
        <dbReference type="SAM" id="Phobius"/>
    </source>
</evidence>
<keyword evidence="3" id="KW-1185">Reference proteome</keyword>
<keyword evidence="1" id="KW-0812">Transmembrane</keyword>
<feature type="transmembrane region" description="Helical" evidence="1">
    <location>
        <begin position="20"/>
        <end position="46"/>
    </location>
</feature>
<protein>
    <submittedName>
        <fullName evidence="2">Stage V sporulation protein AB</fullName>
    </submittedName>
</protein>
<evidence type="ECO:0000313" key="3">
    <source>
        <dbReference type="Proteomes" id="UP000244240"/>
    </source>
</evidence>
<gene>
    <name evidence="2" type="ORF">C8P63_13520</name>
</gene>
<organism evidence="2 3">
    <name type="scientific">Melghirimyces profundicolus</name>
    <dbReference type="NCBI Taxonomy" id="1242148"/>
    <lineage>
        <taxon>Bacteria</taxon>
        <taxon>Bacillati</taxon>
        <taxon>Bacillota</taxon>
        <taxon>Bacilli</taxon>
        <taxon>Bacillales</taxon>
        <taxon>Thermoactinomycetaceae</taxon>
        <taxon>Melghirimyces</taxon>
    </lineage>
</organism>
<sequence length="153" mass="16773">MTTKNPTNGAIGVFPLDKLILAMIGLAGGVAVGSGFVAFLTVLDIVPRLTVLTRTRRFVRWYEMAFVAGALLFTWMDFRGWAVTLPPVSTVWVGLLSGVFVGLLAAALTEVINVLPILAKRIRMESRVFWLLMAMMLGKVVGSLFQWLVFING</sequence>
<comment type="caution">
    <text evidence="2">The sequence shown here is derived from an EMBL/GenBank/DDBJ whole genome shotgun (WGS) entry which is preliminary data.</text>
</comment>
<accession>A0A2T6B489</accession>
<dbReference type="EMBL" id="QBKR01000035">
    <property type="protein sequence ID" value="PTX50871.1"/>
    <property type="molecule type" value="Genomic_DNA"/>
</dbReference>
<evidence type="ECO:0000313" key="2">
    <source>
        <dbReference type="EMBL" id="PTX50871.1"/>
    </source>
</evidence>
<dbReference type="AlphaFoldDB" id="A0A2T6B489"/>
<name>A0A2T6B489_9BACL</name>
<reference evidence="2 3" key="1">
    <citation type="submission" date="2018-04" db="EMBL/GenBank/DDBJ databases">
        <title>Genomic Encyclopedia of Archaeal and Bacterial Type Strains, Phase II (KMG-II): from individual species to whole genera.</title>
        <authorList>
            <person name="Goeker M."/>
        </authorList>
    </citation>
    <scope>NUCLEOTIDE SEQUENCE [LARGE SCALE GENOMIC DNA]</scope>
    <source>
        <strain evidence="2 3">DSM 45787</strain>
    </source>
</reference>
<dbReference type="Pfam" id="PF13782">
    <property type="entry name" value="SpoVAB"/>
    <property type="match status" value="1"/>
</dbReference>
<feature type="transmembrane region" description="Helical" evidence="1">
    <location>
        <begin position="58"/>
        <end position="76"/>
    </location>
</feature>
<keyword evidence="1" id="KW-1133">Transmembrane helix</keyword>
<feature type="transmembrane region" description="Helical" evidence="1">
    <location>
        <begin position="128"/>
        <end position="150"/>
    </location>
</feature>
<dbReference type="Proteomes" id="UP000244240">
    <property type="component" value="Unassembled WGS sequence"/>
</dbReference>